<dbReference type="RefSeq" id="WP_148866187.1">
    <property type="nucleotide sequence ID" value="NZ_VNHO01000003.1"/>
</dbReference>
<evidence type="ECO:0000256" key="3">
    <source>
        <dbReference type="ARBA" id="ARBA00023054"/>
    </source>
</evidence>
<dbReference type="EMBL" id="VNHO01000003">
    <property type="protein sequence ID" value="TYP58582.1"/>
    <property type="molecule type" value="Genomic_DNA"/>
</dbReference>
<name>A0A5S5AY67_9FIRM</name>
<dbReference type="GO" id="GO:0007155">
    <property type="term" value="P:cell adhesion"/>
    <property type="evidence" value="ECO:0007669"/>
    <property type="project" value="InterPro"/>
</dbReference>
<gene>
    <name evidence="8" type="ORF">LZ11_00428</name>
</gene>
<evidence type="ECO:0000256" key="2">
    <source>
        <dbReference type="ARBA" id="ARBA00011255"/>
    </source>
</evidence>
<feature type="domain" description="Flagellar hook-associated protein 2 C-terminal" evidence="7">
    <location>
        <begin position="352"/>
        <end position="614"/>
    </location>
</feature>
<evidence type="ECO:0000313" key="9">
    <source>
        <dbReference type="Proteomes" id="UP000322294"/>
    </source>
</evidence>
<evidence type="ECO:0000259" key="7">
    <source>
        <dbReference type="Pfam" id="PF07195"/>
    </source>
</evidence>
<keyword evidence="9" id="KW-1185">Reference proteome</keyword>
<dbReference type="AlphaFoldDB" id="A0A5S5AY67"/>
<dbReference type="GO" id="GO:0005576">
    <property type="term" value="C:extracellular region"/>
    <property type="evidence" value="ECO:0007669"/>
    <property type="project" value="UniProtKB-SubCell"/>
</dbReference>
<organism evidence="8 9">
    <name type="scientific">Thermosediminibacter litoriperuensis</name>
    <dbReference type="NCBI Taxonomy" id="291989"/>
    <lineage>
        <taxon>Bacteria</taxon>
        <taxon>Bacillati</taxon>
        <taxon>Bacillota</taxon>
        <taxon>Clostridia</taxon>
        <taxon>Thermosediminibacterales</taxon>
        <taxon>Thermosediminibacteraceae</taxon>
        <taxon>Thermosediminibacter</taxon>
    </lineage>
</organism>
<reference evidence="8 9" key="1">
    <citation type="submission" date="2019-07" db="EMBL/GenBank/DDBJ databases">
        <title>Genomic Encyclopedia of Type Strains, Phase I: the one thousand microbial genomes (KMG-I) project.</title>
        <authorList>
            <person name="Kyrpides N."/>
        </authorList>
    </citation>
    <scope>NUCLEOTIDE SEQUENCE [LARGE SCALE GENOMIC DNA]</scope>
    <source>
        <strain evidence="8 9">DSM 16647</strain>
    </source>
</reference>
<dbReference type="GO" id="GO:0009424">
    <property type="term" value="C:bacterial-type flagellum hook"/>
    <property type="evidence" value="ECO:0007669"/>
    <property type="project" value="UniProtKB-UniRule"/>
</dbReference>
<dbReference type="Proteomes" id="UP000322294">
    <property type="component" value="Unassembled WGS sequence"/>
</dbReference>
<protein>
    <recommendedName>
        <fullName evidence="5">Flagellar hook-associated protein 2</fullName>
        <shortName evidence="5">HAP2</shortName>
    </recommendedName>
    <alternativeName>
        <fullName evidence="5">Flagellar cap protein</fullName>
    </alternativeName>
</protein>
<dbReference type="PANTHER" id="PTHR30288:SF0">
    <property type="entry name" value="FLAGELLAR HOOK-ASSOCIATED PROTEIN 2"/>
    <property type="match status" value="1"/>
</dbReference>
<evidence type="ECO:0000256" key="5">
    <source>
        <dbReference type="RuleBase" id="RU362066"/>
    </source>
</evidence>
<sequence length="630" mass="69766">MPYSTLRIGGLASGIDIDQIVSDLMKVERMRVDKLYQQRQILEWQKQDYRDINLKLKALYDNVFNMKLQGTYLKYKVTGTLSSGASSDVYFTATAGSTAVAGEYTVNVKSLATNAQITSSDSITKELTGTSISFPVTVDSTKNKFQMVVDGVEKTISIAENTYNDVTSLAAAIQNAVDNAFGSGKILVGTKSDSITFAPAPNYNHDITITLKNYSHPDENILGTLGFSDDATYTEIDPTQSIADQRDLFKNDPFGGDGSLSEFKFTIYNGDKSETFTFKTTDSISYILSKISSSENIRVTAYYDSLTDKVVFKSKDTGANASIKIENLAGNLFGDGSTPGAFNIDSGESATGTNSTIVINGITVENQSNSFTLNGIQFTLKQAMPETETATLRIESDIDGVVESIKNFINLYNDTIDAINKKLSEERYRDYPPLTDAQKKEMKEDEIKLWEEKAKSGLLRSDPLLSSIVNKMRQTLYTPVSGLPAEIDSLYDIGITTGTYIEKGKLHLDENKLRQALSKDLNAVMRLFTNTNETDSDQNGIAVKLYDILKSGMKSITDKAGGGDFEIFDNSLLARQIREIDERIDSVEEQLKRIEDRYWRQFTEMEKAISAMNQQSLWLASQMGLYGSQS</sequence>
<keyword evidence="8" id="KW-0966">Cell projection</keyword>
<dbReference type="GO" id="GO:0009421">
    <property type="term" value="C:bacterial-type flagellum filament cap"/>
    <property type="evidence" value="ECO:0007669"/>
    <property type="project" value="InterPro"/>
</dbReference>
<proteinExistence type="inferred from homology"/>
<keyword evidence="5" id="KW-0964">Secreted</keyword>
<evidence type="ECO:0000313" key="8">
    <source>
        <dbReference type="EMBL" id="TYP58582.1"/>
    </source>
</evidence>
<comment type="subcellular location">
    <subcellularLocation>
        <location evidence="5">Secreted</location>
    </subcellularLocation>
    <subcellularLocation>
        <location evidence="5">Bacterial flagellum</location>
    </subcellularLocation>
</comment>
<evidence type="ECO:0000256" key="1">
    <source>
        <dbReference type="ARBA" id="ARBA00009764"/>
    </source>
</evidence>
<comment type="function">
    <text evidence="5">Required for morphogenesis and for the elongation of the flagellar filament by facilitating polymerization of the flagellin monomers at the tip of growing filament. Forms a capping structure, which prevents flagellin subunits (transported through the central channel of the flagellum) from leaking out without polymerization at the distal end.</text>
</comment>
<dbReference type="InterPro" id="IPR003481">
    <property type="entry name" value="FliD_N"/>
</dbReference>
<dbReference type="OrthoDB" id="9776025at2"/>
<evidence type="ECO:0000259" key="6">
    <source>
        <dbReference type="Pfam" id="PF02465"/>
    </source>
</evidence>
<keyword evidence="3 5" id="KW-0175">Coiled coil</keyword>
<evidence type="ECO:0000256" key="4">
    <source>
        <dbReference type="ARBA" id="ARBA00023143"/>
    </source>
</evidence>
<keyword evidence="4 5" id="KW-0975">Bacterial flagellum</keyword>
<accession>A0A5S5AY67</accession>
<dbReference type="Pfam" id="PF02465">
    <property type="entry name" value="FliD_N"/>
    <property type="match status" value="1"/>
</dbReference>
<feature type="coiled-coil region" evidence="5">
    <location>
        <begin position="570"/>
        <end position="597"/>
    </location>
</feature>
<dbReference type="Pfam" id="PF07195">
    <property type="entry name" value="FliD_C"/>
    <property type="match status" value="1"/>
</dbReference>
<keyword evidence="8" id="KW-0969">Cilium</keyword>
<dbReference type="GO" id="GO:0071973">
    <property type="term" value="P:bacterial-type flagellum-dependent cell motility"/>
    <property type="evidence" value="ECO:0007669"/>
    <property type="project" value="TreeGrafter"/>
</dbReference>
<comment type="caution">
    <text evidence="8">The sequence shown here is derived from an EMBL/GenBank/DDBJ whole genome shotgun (WGS) entry which is preliminary data.</text>
</comment>
<dbReference type="InterPro" id="IPR010809">
    <property type="entry name" value="FliD_C"/>
</dbReference>
<comment type="subunit">
    <text evidence="2 5">Homopentamer.</text>
</comment>
<dbReference type="InterPro" id="IPR040026">
    <property type="entry name" value="FliD"/>
</dbReference>
<feature type="domain" description="Flagellar hook-associated protein 2 N-terminal" evidence="6">
    <location>
        <begin position="13"/>
        <end position="114"/>
    </location>
</feature>
<keyword evidence="8" id="KW-0282">Flagellum</keyword>
<dbReference type="PANTHER" id="PTHR30288">
    <property type="entry name" value="FLAGELLAR CAP/ASSEMBLY PROTEIN FLID"/>
    <property type="match status" value="1"/>
</dbReference>
<comment type="similarity">
    <text evidence="1 5">Belongs to the FliD family.</text>
</comment>